<dbReference type="GO" id="GO:0005634">
    <property type="term" value="C:nucleus"/>
    <property type="evidence" value="ECO:0007669"/>
    <property type="project" value="UniProtKB-SubCell"/>
</dbReference>
<dbReference type="STRING" id="407821.A0A087TME1"/>
<feature type="non-terminal residue" evidence="7">
    <location>
        <position position="872"/>
    </location>
</feature>
<dbReference type="InterPro" id="IPR008906">
    <property type="entry name" value="HATC_C_dom"/>
</dbReference>
<dbReference type="InterPro" id="IPR052035">
    <property type="entry name" value="ZnF_BED_domain_contain"/>
</dbReference>
<keyword evidence="5" id="KW-0539">Nucleus</keyword>
<evidence type="ECO:0000256" key="5">
    <source>
        <dbReference type="ARBA" id="ARBA00023242"/>
    </source>
</evidence>
<dbReference type="PANTHER" id="PTHR46481">
    <property type="entry name" value="ZINC FINGER BED DOMAIN-CONTAINING PROTEIN 4"/>
    <property type="match status" value="1"/>
</dbReference>
<feature type="domain" description="HAT C-terminal dimerisation" evidence="6">
    <location>
        <begin position="782"/>
        <end position="867"/>
    </location>
</feature>
<dbReference type="SUPFAM" id="SSF140996">
    <property type="entry name" value="Hermes dimerisation domain"/>
    <property type="match status" value="1"/>
</dbReference>
<dbReference type="InterPro" id="IPR012337">
    <property type="entry name" value="RNaseH-like_sf"/>
</dbReference>
<proteinExistence type="predicted"/>
<keyword evidence="4" id="KW-0862">Zinc</keyword>
<evidence type="ECO:0000313" key="7">
    <source>
        <dbReference type="EMBL" id="KFM66280.1"/>
    </source>
</evidence>
<evidence type="ECO:0000313" key="8">
    <source>
        <dbReference type="Proteomes" id="UP000054359"/>
    </source>
</evidence>
<keyword evidence="3" id="KW-0863">Zinc-finger</keyword>
<accession>A0A087TME1</accession>
<evidence type="ECO:0000256" key="3">
    <source>
        <dbReference type="ARBA" id="ARBA00022771"/>
    </source>
</evidence>
<dbReference type="OMA" id="ECMESPN"/>
<gene>
    <name evidence="7" type="ORF">X975_10474</name>
</gene>
<dbReference type="SUPFAM" id="SSF53098">
    <property type="entry name" value="Ribonuclease H-like"/>
    <property type="match status" value="1"/>
</dbReference>
<dbReference type="Proteomes" id="UP000054359">
    <property type="component" value="Unassembled WGS sequence"/>
</dbReference>
<dbReference type="AlphaFoldDB" id="A0A087TME1"/>
<keyword evidence="2" id="KW-0479">Metal-binding</keyword>
<organism evidence="7 8">
    <name type="scientific">Stegodyphus mimosarum</name>
    <name type="common">African social velvet spider</name>
    <dbReference type="NCBI Taxonomy" id="407821"/>
    <lineage>
        <taxon>Eukaryota</taxon>
        <taxon>Metazoa</taxon>
        <taxon>Ecdysozoa</taxon>
        <taxon>Arthropoda</taxon>
        <taxon>Chelicerata</taxon>
        <taxon>Arachnida</taxon>
        <taxon>Araneae</taxon>
        <taxon>Araneomorphae</taxon>
        <taxon>Entelegynae</taxon>
        <taxon>Eresoidea</taxon>
        <taxon>Eresidae</taxon>
        <taxon>Stegodyphus</taxon>
    </lineage>
</organism>
<comment type="subcellular location">
    <subcellularLocation>
        <location evidence="1">Nucleus</location>
    </subcellularLocation>
</comment>
<name>A0A087TME1_STEMI</name>
<dbReference type="Pfam" id="PF05699">
    <property type="entry name" value="Dimer_Tnp_hAT"/>
    <property type="match status" value="1"/>
</dbReference>
<evidence type="ECO:0000256" key="1">
    <source>
        <dbReference type="ARBA" id="ARBA00004123"/>
    </source>
</evidence>
<dbReference type="GO" id="GO:0008270">
    <property type="term" value="F:zinc ion binding"/>
    <property type="evidence" value="ECO:0007669"/>
    <property type="project" value="UniProtKB-KW"/>
</dbReference>
<reference evidence="7 8" key="1">
    <citation type="submission" date="2013-11" db="EMBL/GenBank/DDBJ databases">
        <title>Genome sequencing of Stegodyphus mimosarum.</title>
        <authorList>
            <person name="Bechsgaard J."/>
        </authorList>
    </citation>
    <scope>NUCLEOTIDE SEQUENCE [LARGE SCALE GENOMIC DNA]</scope>
</reference>
<protein>
    <submittedName>
        <fullName evidence="7">Zinc finger protein 618</fullName>
    </submittedName>
</protein>
<evidence type="ECO:0000259" key="6">
    <source>
        <dbReference type="Pfam" id="PF05699"/>
    </source>
</evidence>
<dbReference type="SMART" id="SM00614">
    <property type="entry name" value="ZnF_BED"/>
    <property type="match status" value="2"/>
</dbReference>
<evidence type="ECO:0000256" key="4">
    <source>
        <dbReference type="ARBA" id="ARBA00022833"/>
    </source>
</evidence>
<evidence type="ECO:0000256" key="2">
    <source>
        <dbReference type="ARBA" id="ARBA00022723"/>
    </source>
</evidence>
<dbReference type="PANTHER" id="PTHR46481:SF10">
    <property type="entry name" value="ZINC FINGER BED DOMAIN-CONTAINING PROTEIN 39"/>
    <property type="match status" value="1"/>
</dbReference>
<dbReference type="OrthoDB" id="10051975at2759"/>
<dbReference type="EMBL" id="KK115880">
    <property type="protein sequence ID" value="KFM66280.1"/>
    <property type="molecule type" value="Genomic_DNA"/>
</dbReference>
<sequence length="872" mass="100468">MEATGSASYVCSADVAAFVDALETINCHEPESYEATESVMICLPERGSTEPSLEPIITDIDDTSAEDGCKFFNPDTRKLKAIMQNLVAQNKAVIVKKVVNNTKGNKPFKSEVWNWFGDVHLLISEREAEQLKIPFYTRLCENEEKMLICKVFVGCFKCSALFMYDAQRHSTSTLRYHVRSCTRPKDCIFVSDDKMDDEIQERVEGEKIPIQEVSNSKVKRFRTDPRKQKEVIEQLFQKQKAVVTRKSFMNMKGNRRFKSDVWNWFGDIKLLISRSEAKKLKIPYYIRRCGDEQMVLSKVFVGCFKCLALFIHDSQKSTSTLRYHIRTCSRPKERKKRTTPNIIFFPNTKCPKQPEVFNDGDAIHAHEKLMNFALSTESSFDLIKDSEFHKILQMCITVGAMYGDVNIDSLLCATPTLTSFILNGLYESAVNAFYTEFQYSYGATYSINLWLDEQVKSPFISVFCNFANVEGQMKSVIVRTDEFDFETKTADDVRDWFTKFLADQQIVPFKYLMAIDNESNLVSAFRDEQCVKCCVQSLTNILQIVSTKGATATNSELPDFTNLLSNCVDIGEYFDQVSEQYQLPESLVKCHDEKWTSILSLFRSIEDQYENILNVLNETNSTHLLSVEKATITAVVEFFKLFEDAIIQLSNTSEPTLNLVIPWVAKLQKHCTASREDAAVLKQLKSLINMEMNEQLIKIINIYHRMATVLDPRFKKMVFGPQTDHREANIRIKCLVKECMESPNVEDYAENRKSHCESDRFPDLYAVSSFDATKCEKAALEEVDKYYAEPFELVNQDLRQQNKFPVLKYWAQHSDLYPNLSKIAFWLLSCPASCFQDNETFWSNNWLVNCPRLPLQPDNVNKILFVKTYRGI</sequence>
<dbReference type="GO" id="GO:0046983">
    <property type="term" value="F:protein dimerization activity"/>
    <property type="evidence" value="ECO:0007669"/>
    <property type="project" value="InterPro"/>
</dbReference>
<keyword evidence="8" id="KW-1185">Reference proteome</keyword>
<dbReference type="Gene3D" id="1.10.10.1070">
    <property type="entry name" value="Zinc finger, BED domain-containing"/>
    <property type="match status" value="1"/>
</dbReference>